<proteinExistence type="predicted"/>
<sequence length="39" mass="4251">MTSSEYILISDAIVDGARNKTLLKMAAIVEDNIAILDLE</sequence>
<accession>B8CQP0</accession>
<gene>
    <name evidence="1" type="ordered locus">swp_3827</name>
</gene>
<evidence type="ECO:0000313" key="2">
    <source>
        <dbReference type="Proteomes" id="UP000000753"/>
    </source>
</evidence>
<dbReference type="Proteomes" id="UP000000753">
    <property type="component" value="Chromosome"/>
</dbReference>
<dbReference type="AlphaFoldDB" id="B8CQP0"/>
<dbReference type="EMBL" id="CP000472">
    <property type="protein sequence ID" value="ACJ30505.1"/>
    <property type="molecule type" value="Genomic_DNA"/>
</dbReference>
<dbReference type="KEGG" id="swp:swp_3827"/>
<protein>
    <submittedName>
        <fullName evidence="1">Uncharacterized protein</fullName>
    </submittedName>
</protein>
<keyword evidence="2" id="KW-1185">Reference proteome</keyword>
<dbReference type="HOGENOM" id="CLU_3316889_0_0_6"/>
<name>B8CQP0_SHEPW</name>
<organism evidence="1 2">
    <name type="scientific">Shewanella piezotolerans (strain WP3 / JCM 13877)</name>
    <dbReference type="NCBI Taxonomy" id="225849"/>
    <lineage>
        <taxon>Bacteria</taxon>
        <taxon>Pseudomonadati</taxon>
        <taxon>Pseudomonadota</taxon>
        <taxon>Gammaproteobacteria</taxon>
        <taxon>Alteromonadales</taxon>
        <taxon>Shewanellaceae</taxon>
        <taxon>Shewanella</taxon>
    </lineage>
</organism>
<reference evidence="1 2" key="1">
    <citation type="journal article" date="2008" name="PLoS ONE">
        <title>Environmental adaptation: genomic analysis of the piezotolerant and psychrotolerant deep-sea iron reducing bacterium Shewanella piezotolerans WP3.</title>
        <authorList>
            <person name="Wang F."/>
            <person name="Wang J."/>
            <person name="Jian H."/>
            <person name="Zhang B."/>
            <person name="Li S."/>
            <person name="Wang F."/>
            <person name="Zeng X."/>
            <person name="Gao L."/>
            <person name="Bartlett D.H."/>
            <person name="Yu J."/>
            <person name="Hu S."/>
            <person name="Xiao X."/>
        </authorList>
    </citation>
    <scope>NUCLEOTIDE SEQUENCE [LARGE SCALE GENOMIC DNA]</scope>
    <source>
        <strain evidence="2">WP3 / JCM 13877</strain>
    </source>
</reference>
<evidence type="ECO:0000313" key="1">
    <source>
        <dbReference type="EMBL" id="ACJ30505.1"/>
    </source>
</evidence>